<name>A0ABV7ZB68_9DEIO</name>
<evidence type="ECO:0000313" key="1">
    <source>
        <dbReference type="EMBL" id="MFC3833470.1"/>
    </source>
</evidence>
<gene>
    <name evidence="1" type="ORF">ACFOSB_11440</name>
</gene>
<reference evidence="2" key="1">
    <citation type="journal article" date="2019" name="Int. J. Syst. Evol. Microbiol.">
        <title>The Global Catalogue of Microorganisms (GCM) 10K type strain sequencing project: providing services to taxonomists for standard genome sequencing and annotation.</title>
        <authorList>
            <consortium name="The Broad Institute Genomics Platform"/>
            <consortium name="The Broad Institute Genome Sequencing Center for Infectious Disease"/>
            <person name="Wu L."/>
            <person name="Ma J."/>
        </authorList>
    </citation>
    <scope>NUCLEOTIDE SEQUENCE [LARGE SCALE GENOMIC DNA]</scope>
    <source>
        <strain evidence="2">CCTCC AB 2017081</strain>
    </source>
</reference>
<dbReference type="EMBL" id="JBHRZG010000011">
    <property type="protein sequence ID" value="MFC3833470.1"/>
    <property type="molecule type" value="Genomic_DNA"/>
</dbReference>
<sequence>MAYNRNRRGPDPAGAFLVLEGVVAVIGFECTLVLPPTTVWPGHLALPDDLVADLGLGDTLLSAGARTTPWTPSPRDIEVATALVTAQLLRVGPLEQRLARLAALCDVHAQGTETSAHLLGTTRESLSKFLNQRRHAAD</sequence>
<comment type="caution">
    <text evidence="1">The sequence shown here is derived from an EMBL/GenBank/DDBJ whole genome shotgun (WGS) entry which is preliminary data.</text>
</comment>
<dbReference type="Proteomes" id="UP001595803">
    <property type="component" value="Unassembled WGS sequence"/>
</dbReference>
<proteinExistence type="predicted"/>
<dbReference type="RefSeq" id="WP_380102057.1">
    <property type="nucleotide sequence ID" value="NZ_JBHRZG010000011.1"/>
</dbReference>
<protein>
    <submittedName>
        <fullName evidence="1">Uncharacterized protein</fullName>
    </submittedName>
</protein>
<keyword evidence="2" id="KW-1185">Reference proteome</keyword>
<organism evidence="1 2">
    <name type="scientific">Deinococcus rufus</name>
    <dbReference type="NCBI Taxonomy" id="2136097"/>
    <lineage>
        <taxon>Bacteria</taxon>
        <taxon>Thermotogati</taxon>
        <taxon>Deinococcota</taxon>
        <taxon>Deinococci</taxon>
        <taxon>Deinococcales</taxon>
        <taxon>Deinococcaceae</taxon>
        <taxon>Deinococcus</taxon>
    </lineage>
</organism>
<evidence type="ECO:0000313" key="2">
    <source>
        <dbReference type="Proteomes" id="UP001595803"/>
    </source>
</evidence>
<accession>A0ABV7ZB68</accession>